<reference evidence="2 3" key="1">
    <citation type="submission" date="2008-10" db="EMBL/GenBank/DDBJ databases">
        <title>Draft genome sequence of Collinsella stercoris (DSM 13279).</title>
        <authorList>
            <person name="Sudarsanam P."/>
            <person name="Ley R."/>
            <person name="Guruge J."/>
            <person name="Turnbaugh P.J."/>
            <person name="Mahowald M."/>
            <person name="Liep D."/>
            <person name="Gordon J."/>
        </authorList>
    </citation>
    <scope>NUCLEOTIDE SEQUENCE [LARGE SCALE GENOMIC DNA]</scope>
    <source>
        <strain evidence="2 3">DSM 13279</strain>
    </source>
</reference>
<sequence length="56" mass="6215">MAHGATSCQRDRDIAPALGPSYPMRTFAKRPAPPKCTLERFDSSFYGKSSPRVNSR</sequence>
<dbReference type="AlphaFoldDB" id="B6G9K6"/>
<protein>
    <submittedName>
        <fullName evidence="2">Uncharacterized protein</fullName>
    </submittedName>
</protein>
<evidence type="ECO:0000313" key="3">
    <source>
        <dbReference type="Proteomes" id="UP000003560"/>
    </source>
</evidence>
<feature type="region of interest" description="Disordered" evidence="1">
    <location>
        <begin position="1"/>
        <end position="56"/>
    </location>
</feature>
<accession>B6G9K6</accession>
<dbReference type="EMBL" id="ABXJ01000042">
    <property type="protein sequence ID" value="EEA91036.1"/>
    <property type="molecule type" value="Genomic_DNA"/>
</dbReference>
<name>B6G9K6_9ACTN</name>
<comment type="caution">
    <text evidence="2">The sequence shown here is derived from an EMBL/GenBank/DDBJ whole genome shotgun (WGS) entry which is preliminary data.</text>
</comment>
<gene>
    <name evidence="2" type="ORF">COLSTE_00747</name>
</gene>
<proteinExistence type="predicted"/>
<dbReference type="Proteomes" id="UP000003560">
    <property type="component" value="Unassembled WGS sequence"/>
</dbReference>
<keyword evidence="3" id="KW-1185">Reference proteome</keyword>
<reference evidence="2 3" key="2">
    <citation type="submission" date="2008-10" db="EMBL/GenBank/DDBJ databases">
        <authorList>
            <person name="Fulton L."/>
            <person name="Clifton S."/>
            <person name="Fulton B."/>
            <person name="Xu J."/>
            <person name="Minx P."/>
            <person name="Pepin K.H."/>
            <person name="Johnson M."/>
            <person name="Thiruvilangam P."/>
            <person name="Bhonagiri V."/>
            <person name="Nash W.E."/>
            <person name="Mardis E.R."/>
            <person name="Wilson R.K."/>
        </authorList>
    </citation>
    <scope>NUCLEOTIDE SEQUENCE [LARGE SCALE GENOMIC DNA]</scope>
    <source>
        <strain evidence="2 3">DSM 13279</strain>
    </source>
</reference>
<organism evidence="2 3">
    <name type="scientific">Collinsella stercoris DSM 13279</name>
    <dbReference type="NCBI Taxonomy" id="445975"/>
    <lineage>
        <taxon>Bacteria</taxon>
        <taxon>Bacillati</taxon>
        <taxon>Actinomycetota</taxon>
        <taxon>Coriobacteriia</taxon>
        <taxon>Coriobacteriales</taxon>
        <taxon>Coriobacteriaceae</taxon>
        <taxon>Collinsella</taxon>
    </lineage>
</organism>
<evidence type="ECO:0000256" key="1">
    <source>
        <dbReference type="SAM" id="MobiDB-lite"/>
    </source>
</evidence>
<evidence type="ECO:0000313" key="2">
    <source>
        <dbReference type="EMBL" id="EEA91036.1"/>
    </source>
</evidence>
<dbReference type="HOGENOM" id="CLU_3006423_0_0_11"/>